<proteinExistence type="predicted"/>
<dbReference type="InterPro" id="IPR017911">
    <property type="entry name" value="MacB-like_ATP-bd"/>
</dbReference>
<keyword evidence="3" id="KW-0067">ATP-binding</keyword>
<dbReference type="InterPro" id="IPR003593">
    <property type="entry name" value="AAA+_ATPase"/>
</dbReference>
<dbReference type="SUPFAM" id="SSF52540">
    <property type="entry name" value="P-loop containing nucleoside triphosphate hydrolases"/>
    <property type="match status" value="1"/>
</dbReference>
<evidence type="ECO:0000259" key="4">
    <source>
        <dbReference type="PROSITE" id="PS50893"/>
    </source>
</evidence>
<dbReference type="PROSITE" id="PS00211">
    <property type="entry name" value="ABC_TRANSPORTER_1"/>
    <property type="match status" value="1"/>
</dbReference>
<evidence type="ECO:0000256" key="1">
    <source>
        <dbReference type="ARBA" id="ARBA00022448"/>
    </source>
</evidence>
<dbReference type="Gene3D" id="3.40.50.300">
    <property type="entry name" value="P-loop containing nucleotide triphosphate hydrolases"/>
    <property type="match status" value="1"/>
</dbReference>
<evidence type="ECO:0000313" key="5">
    <source>
        <dbReference type="EMBL" id="PUA33290.1"/>
    </source>
</evidence>
<dbReference type="GO" id="GO:0016887">
    <property type="term" value="F:ATP hydrolysis activity"/>
    <property type="evidence" value="ECO:0007669"/>
    <property type="project" value="InterPro"/>
</dbReference>
<protein>
    <recommendedName>
        <fullName evidence="4">ABC transporter domain-containing protein</fullName>
    </recommendedName>
</protein>
<reference evidence="5 6" key="1">
    <citation type="journal article" date="2018" name="Syst. Appl. Microbiol.">
        <title>A new symbiotic nanoarchaeote (Candidatus Nanoclepta minutus) and its host (Zestosphaera tikiterensis gen. nov., sp. nov.) from a New Zealand hot spring.</title>
        <authorList>
            <person name="St John E."/>
            <person name="Liu Y."/>
            <person name="Podar M."/>
            <person name="Stott M.B."/>
            <person name="Meneghin J."/>
            <person name="Chen Z."/>
            <person name="Lagutin K."/>
            <person name="Mitchell K."/>
            <person name="Reysenbach A.L."/>
        </authorList>
    </citation>
    <scope>NUCLEOTIDE SEQUENCE [LARGE SCALE GENOMIC DNA]</scope>
    <source>
        <strain evidence="5">NZ3</strain>
    </source>
</reference>
<dbReference type="GO" id="GO:0005524">
    <property type="term" value="F:ATP binding"/>
    <property type="evidence" value="ECO:0007669"/>
    <property type="project" value="UniProtKB-KW"/>
</dbReference>
<dbReference type="GO" id="GO:0098796">
    <property type="term" value="C:membrane protein complex"/>
    <property type="evidence" value="ECO:0007669"/>
    <property type="project" value="UniProtKB-ARBA"/>
</dbReference>
<feature type="domain" description="ABC transporter" evidence="4">
    <location>
        <begin position="9"/>
        <end position="237"/>
    </location>
</feature>
<evidence type="ECO:0000256" key="2">
    <source>
        <dbReference type="ARBA" id="ARBA00022741"/>
    </source>
</evidence>
<dbReference type="Pfam" id="PF00005">
    <property type="entry name" value="ABC_tran"/>
    <property type="match status" value="1"/>
</dbReference>
<gene>
    <name evidence="5" type="ORF">B7O98_02335</name>
</gene>
<dbReference type="GO" id="GO:0022857">
    <property type="term" value="F:transmembrane transporter activity"/>
    <property type="evidence" value="ECO:0007669"/>
    <property type="project" value="TreeGrafter"/>
</dbReference>
<dbReference type="PROSITE" id="PS50893">
    <property type="entry name" value="ABC_TRANSPORTER_2"/>
    <property type="match status" value="1"/>
</dbReference>
<dbReference type="InterPro" id="IPR027417">
    <property type="entry name" value="P-loop_NTPase"/>
</dbReference>
<dbReference type="AlphaFoldDB" id="A0A2R7Y6Y3"/>
<organism evidence="5 6">
    <name type="scientific">Zestosphaera tikiterensis</name>
    <dbReference type="NCBI Taxonomy" id="1973259"/>
    <lineage>
        <taxon>Archaea</taxon>
        <taxon>Thermoproteota</taxon>
        <taxon>Thermoprotei</taxon>
        <taxon>Desulfurococcales</taxon>
        <taxon>Desulfurococcaceae</taxon>
        <taxon>Zestosphaera</taxon>
    </lineage>
</organism>
<dbReference type="InterPro" id="IPR003439">
    <property type="entry name" value="ABC_transporter-like_ATP-bd"/>
</dbReference>
<comment type="caution">
    <text evidence="5">The sequence shown here is derived from an EMBL/GenBank/DDBJ whole genome shotgun (WGS) entry which is preliminary data.</text>
</comment>
<evidence type="ECO:0000313" key="6">
    <source>
        <dbReference type="Proteomes" id="UP000244093"/>
    </source>
</evidence>
<accession>A0A2R7Y6Y3</accession>
<dbReference type="EMBL" id="NBVN01000002">
    <property type="protein sequence ID" value="PUA33290.1"/>
    <property type="molecule type" value="Genomic_DNA"/>
</dbReference>
<dbReference type="InterPro" id="IPR017871">
    <property type="entry name" value="ABC_transporter-like_CS"/>
</dbReference>
<keyword evidence="2" id="KW-0547">Nucleotide-binding</keyword>
<dbReference type="CDD" id="cd03255">
    <property type="entry name" value="ABC_MJ0796_LolCDE_FtsE"/>
    <property type="match status" value="1"/>
</dbReference>
<dbReference type="SMART" id="SM00382">
    <property type="entry name" value="AAA"/>
    <property type="match status" value="1"/>
</dbReference>
<keyword evidence="1" id="KW-0813">Transport</keyword>
<dbReference type="FunFam" id="3.40.50.300:FF:000032">
    <property type="entry name" value="Export ABC transporter ATP-binding protein"/>
    <property type="match status" value="1"/>
</dbReference>
<dbReference type="InterPro" id="IPR015854">
    <property type="entry name" value="ABC_transpr_LolD-like"/>
</dbReference>
<evidence type="ECO:0000256" key="3">
    <source>
        <dbReference type="ARBA" id="ARBA00022840"/>
    </source>
</evidence>
<sequence>MLIPGDVVVALRDVWKTYDEGNYKVVVLRNINVNFFRGEVVGIHGPSGSGKTTLLKIIAGFVRPDRGEVIVDGYNLNMLDDLGLAMIRNTVVSYIPQDYGVIDELTVFENVELPLLIAGVGKEERERKVKEVLEYIGMLNKASSYPKRLSGGERQRVAIARALVMTPSVLLADEPTANLDWDTALKVLELFKSIKKDFKTTIILVTHDPRLMDFMDRSLNLIDGYLKDKTSIRTPIK</sequence>
<dbReference type="PANTHER" id="PTHR24220">
    <property type="entry name" value="IMPORT ATP-BINDING PROTEIN"/>
    <property type="match status" value="1"/>
</dbReference>
<name>A0A2R7Y6Y3_9CREN</name>
<dbReference type="Proteomes" id="UP000244093">
    <property type="component" value="Unassembled WGS sequence"/>
</dbReference>
<dbReference type="GO" id="GO:0005886">
    <property type="term" value="C:plasma membrane"/>
    <property type="evidence" value="ECO:0007669"/>
    <property type="project" value="TreeGrafter"/>
</dbReference>